<keyword evidence="1" id="KW-0472">Membrane</keyword>
<keyword evidence="1" id="KW-1133">Transmembrane helix</keyword>
<comment type="caution">
    <text evidence="2">The sequence shown here is derived from an EMBL/GenBank/DDBJ whole genome shotgun (WGS) entry which is preliminary data.</text>
</comment>
<dbReference type="Proteomes" id="UP000651452">
    <property type="component" value="Unassembled WGS sequence"/>
</dbReference>
<dbReference type="OrthoDB" id="3248909at2759"/>
<accession>A0A8H7J1P4</accession>
<keyword evidence="3" id="KW-1185">Reference proteome</keyword>
<dbReference type="PANTHER" id="PTHR37544">
    <property type="entry name" value="SPRAY-RELATED"/>
    <property type="match status" value="1"/>
</dbReference>
<sequence>MKNMPVQYMPGGKPAPRFQDTLPRNTNRTATAILSTHVEILRMSPTAFWISTSILAWLVVTIVIFATVQRRYFGSMQRNVECIADVLVLIAGSERLLAIIREKGIETIVKEDSILTRLGWFRDPDGTMRWRIELVDDKEVQMQRITLGAAYARVPEDDDRVVESGAASPRASLLA</sequence>
<evidence type="ECO:0000313" key="3">
    <source>
        <dbReference type="Proteomes" id="UP000651452"/>
    </source>
</evidence>
<dbReference type="EMBL" id="RZGK01000014">
    <property type="protein sequence ID" value="KAF9694001.1"/>
    <property type="molecule type" value="Genomic_DNA"/>
</dbReference>
<keyword evidence="1" id="KW-0812">Transmembrane</keyword>
<proteinExistence type="predicted"/>
<evidence type="ECO:0000313" key="2">
    <source>
        <dbReference type="EMBL" id="KAF9694001.1"/>
    </source>
</evidence>
<dbReference type="PANTHER" id="PTHR37544:SF3">
    <property type="entry name" value="SPRAY"/>
    <property type="match status" value="1"/>
</dbReference>
<gene>
    <name evidence="2" type="ORF">EKO04_007782</name>
</gene>
<protein>
    <submittedName>
        <fullName evidence="2">Uncharacterized protein</fullName>
    </submittedName>
</protein>
<reference evidence="2" key="1">
    <citation type="submission" date="2018-12" db="EMBL/GenBank/DDBJ databases">
        <authorList>
            <person name="Syme R.A."/>
            <person name="Farfan-Caceres L."/>
            <person name="Lichtenzveig J."/>
        </authorList>
    </citation>
    <scope>NUCLEOTIDE SEQUENCE</scope>
    <source>
        <strain evidence="2">Al4</strain>
    </source>
</reference>
<evidence type="ECO:0000256" key="1">
    <source>
        <dbReference type="SAM" id="Phobius"/>
    </source>
</evidence>
<name>A0A8H7J1P4_9PLEO</name>
<feature type="transmembrane region" description="Helical" evidence="1">
    <location>
        <begin position="47"/>
        <end position="68"/>
    </location>
</feature>
<reference evidence="2" key="2">
    <citation type="submission" date="2020-09" db="EMBL/GenBank/DDBJ databases">
        <title>Reference genome assembly for Australian Ascochyta lentis isolate Al4.</title>
        <authorList>
            <person name="Lee R.C."/>
            <person name="Farfan-Caceres L.M."/>
            <person name="Debler J.W."/>
            <person name="Williams A.H."/>
            <person name="Henares B.M."/>
        </authorList>
    </citation>
    <scope>NUCLEOTIDE SEQUENCE</scope>
    <source>
        <strain evidence="2">Al4</strain>
    </source>
</reference>
<organism evidence="2 3">
    <name type="scientific">Ascochyta lentis</name>
    <dbReference type="NCBI Taxonomy" id="205686"/>
    <lineage>
        <taxon>Eukaryota</taxon>
        <taxon>Fungi</taxon>
        <taxon>Dikarya</taxon>
        <taxon>Ascomycota</taxon>
        <taxon>Pezizomycotina</taxon>
        <taxon>Dothideomycetes</taxon>
        <taxon>Pleosporomycetidae</taxon>
        <taxon>Pleosporales</taxon>
        <taxon>Pleosporineae</taxon>
        <taxon>Didymellaceae</taxon>
        <taxon>Ascochyta</taxon>
    </lineage>
</organism>
<dbReference type="AlphaFoldDB" id="A0A8H7J1P4"/>